<dbReference type="Gene3D" id="3.30.450.30">
    <property type="entry name" value="Dynein light chain 2a, cytoplasmic"/>
    <property type="match status" value="1"/>
</dbReference>
<dbReference type="Gramene" id="ESR46126">
    <property type="protein sequence ID" value="ESR46126"/>
    <property type="gene ID" value="CICLE_v10002031mg"/>
</dbReference>
<dbReference type="Pfam" id="PF00235">
    <property type="entry name" value="Profilin"/>
    <property type="match status" value="1"/>
</dbReference>
<gene>
    <name evidence="1" type="ORF">CICLE_v10002031mg</name>
</gene>
<dbReference type="PANTHER" id="PTHR36780:SF1">
    <property type="entry name" value="PROFILIN"/>
    <property type="match status" value="1"/>
</dbReference>
<dbReference type="EMBL" id="KI536799">
    <property type="protein sequence ID" value="ESR46126.1"/>
    <property type="molecule type" value="Genomic_DNA"/>
</dbReference>
<dbReference type="Proteomes" id="UP000030687">
    <property type="component" value="Unassembled WGS sequence"/>
</dbReference>
<dbReference type="STRING" id="85681.V4T422"/>
<accession>V4T422</accession>
<dbReference type="InParanoid" id="V4T422"/>
<proteinExistence type="predicted"/>
<dbReference type="AlphaFoldDB" id="V4T422"/>
<sequence length="294" mass="32027">MVSEPRLSSLEALLASSPSAPMPHHASPHPFGCKGRQAGRTGGFSHPQAFALSGWCLHAGPLHGSRTSRQGVHGLRLARRSSRFRAEVHICEAYSACTRTCMVMAVGECHGPQSWHPRYALYFLSLSPLAPSLSISKSKPSVAVAVLMDWSFVHKTWEKWASTSVGSSGEPLKAALLINYDPTGPSRLLSTIAEREGMKADPVDLTEFVDFVKLNKLQTDCFFIGKNQYIVTTIHENWFCARCLNTVKAAGEGAIVMQTKAFLLVALYDGSIGPASRAMASADQLAWQLSRRNL</sequence>
<dbReference type="Gramene" id="ESR46125">
    <property type="protein sequence ID" value="ESR46125"/>
    <property type="gene ID" value="CICLE_v10002031mg"/>
</dbReference>
<reference evidence="1 2" key="1">
    <citation type="submission" date="2013-10" db="EMBL/GenBank/DDBJ databases">
        <authorList>
            <consortium name="International Citrus Genome Consortium"/>
            <person name="Jenkins J."/>
            <person name="Schmutz J."/>
            <person name="Prochnik S."/>
            <person name="Rokhsar D."/>
            <person name="Gmitter F."/>
            <person name="Ollitrault P."/>
            <person name="Machado M."/>
            <person name="Talon M."/>
            <person name="Wincker P."/>
            <person name="Jaillon O."/>
            <person name="Morgante M."/>
        </authorList>
    </citation>
    <scope>NUCLEOTIDE SEQUENCE</scope>
    <source>
        <strain evidence="2">cv. Clemenules</strain>
    </source>
</reference>
<evidence type="ECO:0008006" key="3">
    <source>
        <dbReference type="Google" id="ProtNLM"/>
    </source>
</evidence>
<name>V4T422_CITCL</name>
<keyword evidence="2" id="KW-1185">Reference proteome</keyword>
<dbReference type="InterPro" id="IPR048278">
    <property type="entry name" value="PFN"/>
</dbReference>
<dbReference type="GO" id="GO:0003779">
    <property type="term" value="F:actin binding"/>
    <property type="evidence" value="ECO:0007669"/>
    <property type="project" value="InterPro"/>
</dbReference>
<dbReference type="PANTHER" id="PTHR36780">
    <property type="entry name" value="OS05G0241400 PROTEIN"/>
    <property type="match status" value="1"/>
</dbReference>
<organism evidence="1 2">
    <name type="scientific">Citrus clementina</name>
    <name type="common">Clementine</name>
    <name type="synonym">Citrus deliciosa x Citrus sinensis</name>
    <dbReference type="NCBI Taxonomy" id="85681"/>
    <lineage>
        <taxon>Eukaryota</taxon>
        <taxon>Viridiplantae</taxon>
        <taxon>Streptophyta</taxon>
        <taxon>Embryophyta</taxon>
        <taxon>Tracheophyta</taxon>
        <taxon>Spermatophyta</taxon>
        <taxon>Magnoliopsida</taxon>
        <taxon>eudicotyledons</taxon>
        <taxon>Gunneridae</taxon>
        <taxon>Pentapetalae</taxon>
        <taxon>rosids</taxon>
        <taxon>malvids</taxon>
        <taxon>Sapindales</taxon>
        <taxon>Rutaceae</taxon>
        <taxon>Aurantioideae</taxon>
        <taxon>Citrus</taxon>
    </lineage>
</organism>
<dbReference type="EMBL" id="KI536799">
    <property type="protein sequence ID" value="ESR46125.1"/>
    <property type="molecule type" value="Genomic_DNA"/>
</dbReference>
<protein>
    <recommendedName>
        <fullName evidence="3">Profilin</fullName>
    </recommendedName>
</protein>
<dbReference type="SUPFAM" id="SSF55770">
    <property type="entry name" value="Profilin (actin-binding protein)"/>
    <property type="match status" value="1"/>
</dbReference>
<evidence type="ECO:0000313" key="2">
    <source>
        <dbReference type="Proteomes" id="UP000030687"/>
    </source>
</evidence>
<dbReference type="eggNOG" id="ENOG502RZPA">
    <property type="taxonomic scope" value="Eukaryota"/>
</dbReference>
<evidence type="ECO:0000313" key="1">
    <source>
        <dbReference type="EMBL" id="ESR46125.1"/>
    </source>
</evidence>
<dbReference type="InterPro" id="IPR036140">
    <property type="entry name" value="PFN_sf"/>
</dbReference>